<evidence type="ECO:0000313" key="16">
    <source>
        <dbReference type="EMBL" id="GMA32597.1"/>
    </source>
</evidence>
<dbReference type="PROSITE" id="PS51178">
    <property type="entry name" value="PASTA"/>
    <property type="match status" value="1"/>
</dbReference>
<feature type="compositionally biased region" description="Basic and acidic residues" evidence="14">
    <location>
        <begin position="989"/>
        <end position="1006"/>
    </location>
</feature>
<dbReference type="RefSeq" id="WP_284251276.1">
    <property type="nucleotide sequence ID" value="NZ_BSUM01000001.1"/>
</dbReference>
<dbReference type="Gene3D" id="3.40.710.10">
    <property type="entry name" value="DD-peptidase/beta-lactamase superfamily"/>
    <property type="match status" value="1"/>
</dbReference>
<evidence type="ECO:0000256" key="3">
    <source>
        <dbReference type="ARBA" id="ARBA00022645"/>
    </source>
</evidence>
<keyword evidence="3" id="KW-0121">Carboxypeptidase</keyword>
<dbReference type="PANTHER" id="PTHR32282">
    <property type="entry name" value="BINDING PROTEIN TRANSPEPTIDASE, PUTATIVE-RELATED"/>
    <property type="match status" value="1"/>
</dbReference>
<comment type="similarity">
    <text evidence="2">In the N-terminal section; belongs to the glycosyltransferase 51 family.</text>
</comment>
<gene>
    <name evidence="16" type="ORF">GCM10025875_25890</name>
</gene>
<name>A0AA37XG09_9MICO</name>
<dbReference type="InterPro" id="IPR012338">
    <property type="entry name" value="Beta-lactam/transpept-like"/>
</dbReference>
<evidence type="ECO:0000256" key="7">
    <source>
        <dbReference type="ARBA" id="ARBA00022801"/>
    </source>
</evidence>
<keyword evidence="9" id="KW-0573">Peptidoglycan synthesis</keyword>
<dbReference type="GO" id="GO:0006508">
    <property type="term" value="P:proteolysis"/>
    <property type="evidence" value="ECO:0007669"/>
    <property type="project" value="UniProtKB-KW"/>
</dbReference>
<dbReference type="GO" id="GO:0008658">
    <property type="term" value="F:penicillin binding"/>
    <property type="evidence" value="ECO:0007669"/>
    <property type="project" value="InterPro"/>
</dbReference>
<evidence type="ECO:0000256" key="13">
    <source>
        <dbReference type="ARBA" id="ARBA00049902"/>
    </source>
</evidence>
<dbReference type="Pfam" id="PF00905">
    <property type="entry name" value="Transpeptidase"/>
    <property type="match status" value="1"/>
</dbReference>
<dbReference type="InterPro" id="IPR001460">
    <property type="entry name" value="PCN-bd_Tpept"/>
</dbReference>
<feature type="domain" description="PASTA" evidence="15">
    <location>
        <begin position="742"/>
        <end position="808"/>
    </location>
</feature>
<proteinExistence type="inferred from homology"/>
<feature type="compositionally biased region" description="Low complexity" evidence="14">
    <location>
        <begin position="819"/>
        <end position="843"/>
    </location>
</feature>
<feature type="region of interest" description="Disordered" evidence="14">
    <location>
        <begin position="783"/>
        <end position="903"/>
    </location>
</feature>
<evidence type="ECO:0000259" key="15">
    <source>
        <dbReference type="PROSITE" id="PS51178"/>
    </source>
</evidence>
<keyword evidence="6" id="KW-0808">Transferase</keyword>
<reference evidence="16" key="1">
    <citation type="journal article" date="2014" name="Int. J. Syst. Evol. Microbiol.">
        <title>Complete genome sequence of Corynebacterium casei LMG S-19264T (=DSM 44701T), isolated from a smear-ripened cheese.</title>
        <authorList>
            <consortium name="US DOE Joint Genome Institute (JGI-PGF)"/>
            <person name="Walter F."/>
            <person name="Albersmeier A."/>
            <person name="Kalinowski J."/>
            <person name="Ruckert C."/>
        </authorList>
    </citation>
    <scope>NUCLEOTIDE SEQUENCE</scope>
    <source>
        <strain evidence="16">NBRC 112290</strain>
    </source>
</reference>
<feature type="region of interest" description="Disordered" evidence="14">
    <location>
        <begin position="989"/>
        <end position="1009"/>
    </location>
</feature>
<dbReference type="EMBL" id="BSUM01000001">
    <property type="protein sequence ID" value="GMA32597.1"/>
    <property type="molecule type" value="Genomic_DNA"/>
</dbReference>
<dbReference type="AlphaFoldDB" id="A0AA37XG09"/>
<feature type="compositionally biased region" description="Basic residues" evidence="14">
    <location>
        <begin position="887"/>
        <end position="903"/>
    </location>
</feature>
<evidence type="ECO:0000256" key="1">
    <source>
        <dbReference type="ARBA" id="ARBA00007090"/>
    </source>
</evidence>
<dbReference type="SMART" id="SM00740">
    <property type="entry name" value="PASTA"/>
    <property type="match status" value="1"/>
</dbReference>
<dbReference type="Gene3D" id="3.60.21.10">
    <property type="match status" value="1"/>
</dbReference>
<keyword evidence="17" id="KW-1185">Reference proteome</keyword>
<keyword evidence="11" id="KW-0961">Cell wall biogenesis/degradation</keyword>
<dbReference type="InterPro" id="IPR050396">
    <property type="entry name" value="Glycosyltr_51/Transpeptidase"/>
</dbReference>
<dbReference type="InterPro" id="IPR036950">
    <property type="entry name" value="PBP_transglycosylase"/>
</dbReference>
<dbReference type="Gene3D" id="3.30.10.20">
    <property type="match status" value="1"/>
</dbReference>
<evidence type="ECO:0000256" key="4">
    <source>
        <dbReference type="ARBA" id="ARBA00022670"/>
    </source>
</evidence>
<dbReference type="SUPFAM" id="SSF56601">
    <property type="entry name" value="beta-lactamase/transpeptidase-like"/>
    <property type="match status" value="1"/>
</dbReference>
<sequence>MASPRAPRHSVNVFQAVALLMGFVLVATVGGVLTAGLLMPAVAAVGTTSNAAQQMFDELPTELEITPPSEKSEILAADGSLLATFYADGGNRVVVPLDQISPNLRNAVIATEDRRFYEHNGVDPEGLARALVQNAGSDSQQGASTITQQYIKNVLIDQGIASGDEEAIEAAREADGAEGYSRKLREIKLAISLEKVYSKDQILEGYLNIAQFSIGTNGAEAATQYYFGKSAAELTPAEAALVAGVTNGPGIYDPTRGAADGYQASTQRRDTVLARMLDQEFITQEEYDAAVATPVADMVANATSTPVGCSTAGISAYFCEYVTNVLIKDGYLGATEAESRDALRRGGYTIRTTIDPVRQQQAMDSLVAQIPENDPSYNSPNGEGRADGISGAISTVEPGSGNVIAMVQNTTYGDATPENPRATKLNFNVDRAYGGGQGFQTGSTFKAFVLAQWLIDGRSLSDNVNAANGQRFVARDWNISCSPESVPGVYEPKNLEPGGGTQSVLRATETSVNTAFVRMASEMDLCALRDTTSRMGVHVGTGTIDPEGLPEGSSARALFQAQAGSDLLAIPSMALGSNTIAPLTMNAAFATFASGGVFCAPRSITGITDRDGNEVEVPEPQCSQALEPEIAAGVNYALQNVVQRGTATGAQIGRPAAGKTGTANEDYHAWFIGYTPQLSTAVWMGHSEGDLPMVRTTLNGRYYSQIYGGRIPAPIWGDYMRKATEGMEPMGFAEAQERQIFGDRVGVPGVVGQSVNGATATLQGAGFQVSVGEGRYSATVSPGNIAEASPGGGARVAPGSRITIYPSLGPEPAPPADPNAPADPNQPGQQQPGQPQPGQGQPQPGQPEPPAGGTADRSEPPPPAAGGGGSRRVRGRRRTLGAGRDPRLHRPPRAGARARSRRSPLRVLHISDLHLTPSQRDKVAFVRDLASLRPDLVIDTGDNMAHRDALPPLLDALEPLLAVPGAFVMGSNDYFAPMAKSWSRYLRRDPRDADRATPEQRERDPRNLLPADDLAREMTRAGWKDLTNRRDAVVVGDHHLDLVGVDDPHLDRDDFPPRASIPHGALRLGVAHAPYRRVLDAMRADGAALVLAGHTHGGQLCLPGYGALVTNCDLDRGRAKGLHGWPGARPDRPGGADSTWLHVSAGLGTSPFAPVRFACRPEATLLELVPAATS</sequence>
<protein>
    <recommendedName>
        <fullName evidence="15">PASTA domain-containing protein</fullName>
    </recommendedName>
</protein>
<evidence type="ECO:0000256" key="9">
    <source>
        <dbReference type="ARBA" id="ARBA00022984"/>
    </source>
</evidence>
<dbReference type="Pfam" id="PF00912">
    <property type="entry name" value="Transgly"/>
    <property type="match status" value="1"/>
</dbReference>
<keyword evidence="8" id="KW-0133">Cell shape</keyword>
<dbReference type="InterPro" id="IPR004843">
    <property type="entry name" value="Calcineurin-like_PHP"/>
</dbReference>
<feature type="compositionally biased region" description="Pro residues" evidence="14">
    <location>
        <begin position="809"/>
        <end position="818"/>
    </location>
</feature>
<evidence type="ECO:0000256" key="12">
    <source>
        <dbReference type="ARBA" id="ARBA00034000"/>
    </source>
</evidence>
<dbReference type="Proteomes" id="UP001157161">
    <property type="component" value="Unassembled WGS sequence"/>
</dbReference>
<evidence type="ECO:0000256" key="5">
    <source>
        <dbReference type="ARBA" id="ARBA00022676"/>
    </source>
</evidence>
<dbReference type="GO" id="GO:0008360">
    <property type="term" value="P:regulation of cell shape"/>
    <property type="evidence" value="ECO:0007669"/>
    <property type="project" value="UniProtKB-KW"/>
</dbReference>
<keyword evidence="5" id="KW-0328">Glycosyltransferase</keyword>
<evidence type="ECO:0000256" key="10">
    <source>
        <dbReference type="ARBA" id="ARBA00023268"/>
    </source>
</evidence>
<dbReference type="InterPro" id="IPR029052">
    <property type="entry name" value="Metallo-depent_PP-like"/>
</dbReference>
<comment type="catalytic activity">
    <reaction evidence="13">
        <text>[GlcNAc-(1-&gt;4)-Mur2Ac(oyl-L-Ala-gamma-D-Glu-L-Lys-D-Ala-D-Ala)](n)-di-trans,octa-cis-undecaprenyl diphosphate + beta-D-GlcNAc-(1-&gt;4)-Mur2Ac(oyl-L-Ala-gamma-D-Glu-L-Lys-D-Ala-D-Ala)-di-trans,octa-cis-undecaprenyl diphosphate = [GlcNAc-(1-&gt;4)-Mur2Ac(oyl-L-Ala-gamma-D-Glu-L-Lys-D-Ala-D-Ala)](n+1)-di-trans,octa-cis-undecaprenyl diphosphate + di-trans,octa-cis-undecaprenyl diphosphate + H(+)</text>
        <dbReference type="Rhea" id="RHEA:23708"/>
        <dbReference type="Rhea" id="RHEA-COMP:9602"/>
        <dbReference type="Rhea" id="RHEA-COMP:9603"/>
        <dbReference type="ChEBI" id="CHEBI:15378"/>
        <dbReference type="ChEBI" id="CHEBI:58405"/>
        <dbReference type="ChEBI" id="CHEBI:60033"/>
        <dbReference type="ChEBI" id="CHEBI:78435"/>
        <dbReference type="EC" id="2.4.99.28"/>
    </reaction>
</comment>
<evidence type="ECO:0000256" key="11">
    <source>
        <dbReference type="ARBA" id="ARBA00023316"/>
    </source>
</evidence>
<dbReference type="PANTHER" id="PTHR32282:SF33">
    <property type="entry name" value="PEPTIDOGLYCAN GLYCOSYLTRANSFERASE"/>
    <property type="match status" value="1"/>
</dbReference>
<dbReference type="InterPro" id="IPR023346">
    <property type="entry name" value="Lysozyme-like_dom_sf"/>
</dbReference>
<dbReference type="SUPFAM" id="SSF56300">
    <property type="entry name" value="Metallo-dependent phosphatases"/>
    <property type="match status" value="1"/>
</dbReference>
<keyword evidence="7" id="KW-0378">Hydrolase</keyword>
<keyword evidence="10" id="KW-0511">Multifunctional enzyme</keyword>
<dbReference type="GO" id="GO:0008955">
    <property type="term" value="F:peptidoglycan glycosyltransferase activity"/>
    <property type="evidence" value="ECO:0007669"/>
    <property type="project" value="UniProtKB-EC"/>
</dbReference>
<evidence type="ECO:0000256" key="2">
    <source>
        <dbReference type="ARBA" id="ARBA00007739"/>
    </source>
</evidence>
<comment type="caution">
    <text evidence="16">The sequence shown here is derived from an EMBL/GenBank/DDBJ whole genome shotgun (WGS) entry which is preliminary data.</text>
</comment>
<dbReference type="CDD" id="cd06577">
    <property type="entry name" value="PASTA_pknB"/>
    <property type="match status" value="1"/>
</dbReference>
<evidence type="ECO:0000256" key="8">
    <source>
        <dbReference type="ARBA" id="ARBA00022960"/>
    </source>
</evidence>
<dbReference type="GO" id="GO:0030288">
    <property type="term" value="C:outer membrane-bounded periplasmic space"/>
    <property type="evidence" value="ECO:0007669"/>
    <property type="project" value="TreeGrafter"/>
</dbReference>
<evidence type="ECO:0000256" key="6">
    <source>
        <dbReference type="ARBA" id="ARBA00022679"/>
    </source>
</evidence>
<comment type="similarity">
    <text evidence="1">In the C-terminal section; belongs to the transpeptidase family.</text>
</comment>
<keyword evidence="4" id="KW-0645">Protease</keyword>
<dbReference type="GO" id="GO:0009002">
    <property type="term" value="F:serine-type D-Ala-D-Ala carboxypeptidase activity"/>
    <property type="evidence" value="ECO:0007669"/>
    <property type="project" value="UniProtKB-EC"/>
</dbReference>
<dbReference type="FunFam" id="1.10.3810.10:FF:000001">
    <property type="entry name" value="Penicillin-binding protein 1A"/>
    <property type="match status" value="1"/>
</dbReference>
<dbReference type="GO" id="GO:0071555">
    <property type="term" value="P:cell wall organization"/>
    <property type="evidence" value="ECO:0007669"/>
    <property type="project" value="UniProtKB-KW"/>
</dbReference>
<dbReference type="Gene3D" id="1.10.3810.10">
    <property type="entry name" value="Biosynthetic peptidoglycan transglycosylase-like"/>
    <property type="match status" value="1"/>
</dbReference>
<dbReference type="InterPro" id="IPR001264">
    <property type="entry name" value="Glyco_trans_51"/>
</dbReference>
<evidence type="ECO:0000256" key="14">
    <source>
        <dbReference type="SAM" id="MobiDB-lite"/>
    </source>
</evidence>
<dbReference type="InterPro" id="IPR005543">
    <property type="entry name" value="PASTA_dom"/>
</dbReference>
<comment type="catalytic activity">
    <reaction evidence="12">
        <text>Preferential cleavage: (Ac)2-L-Lys-D-Ala-|-D-Ala. Also transpeptidation of peptidyl-alanyl moieties that are N-acyl substituents of D-alanine.</text>
        <dbReference type="EC" id="3.4.16.4"/>
    </reaction>
</comment>
<reference evidence="16" key="2">
    <citation type="submission" date="2023-02" db="EMBL/GenBank/DDBJ databases">
        <authorList>
            <person name="Sun Q."/>
            <person name="Mori K."/>
        </authorList>
    </citation>
    <scope>NUCLEOTIDE SEQUENCE</scope>
    <source>
        <strain evidence="16">NBRC 112290</strain>
    </source>
</reference>
<dbReference type="Pfam" id="PF03793">
    <property type="entry name" value="PASTA"/>
    <property type="match status" value="1"/>
</dbReference>
<evidence type="ECO:0000313" key="17">
    <source>
        <dbReference type="Proteomes" id="UP001157161"/>
    </source>
</evidence>
<dbReference type="Pfam" id="PF00149">
    <property type="entry name" value="Metallophos"/>
    <property type="match status" value="1"/>
</dbReference>
<dbReference type="GO" id="GO:0009252">
    <property type="term" value="P:peptidoglycan biosynthetic process"/>
    <property type="evidence" value="ECO:0007669"/>
    <property type="project" value="UniProtKB-KW"/>
</dbReference>
<accession>A0AA37XG09</accession>
<organism evidence="16 17">
    <name type="scientific">Litorihabitans aurantiacus</name>
    <dbReference type="NCBI Taxonomy" id="1930061"/>
    <lineage>
        <taxon>Bacteria</taxon>
        <taxon>Bacillati</taxon>
        <taxon>Actinomycetota</taxon>
        <taxon>Actinomycetes</taxon>
        <taxon>Micrococcales</taxon>
        <taxon>Beutenbergiaceae</taxon>
        <taxon>Litorihabitans</taxon>
    </lineage>
</organism>
<dbReference type="SUPFAM" id="SSF53955">
    <property type="entry name" value="Lysozyme-like"/>
    <property type="match status" value="1"/>
</dbReference>